<proteinExistence type="predicted"/>
<keyword evidence="1" id="KW-0812">Transmembrane</keyword>
<dbReference type="Proteomes" id="UP000449846">
    <property type="component" value="Unassembled WGS sequence"/>
</dbReference>
<feature type="transmembrane region" description="Helical" evidence="1">
    <location>
        <begin position="32"/>
        <end position="51"/>
    </location>
</feature>
<accession>A0A844HLW1</accession>
<comment type="caution">
    <text evidence="2">The sequence shown here is derived from an EMBL/GenBank/DDBJ whole genome shotgun (WGS) entry which is preliminary data.</text>
</comment>
<dbReference type="EMBL" id="WMIG01000002">
    <property type="protein sequence ID" value="MTH58741.1"/>
    <property type="molecule type" value="Genomic_DNA"/>
</dbReference>
<keyword evidence="1" id="KW-0472">Membrane</keyword>
<sequence>MEATLGGVLIIGVAVAAISALIGVFYLGLSLWSALLLYSLVGTLTTLLVGWRKYRCVTHHEELLKHE</sequence>
<reference evidence="2 3" key="1">
    <citation type="submission" date="2019-11" db="EMBL/GenBank/DDBJ databases">
        <authorList>
            <person name="Dong K."/>
        </authorList>
    </citation>
    <scope>NUCLEOTIDE SEQUENCE [LARGE SCALE GENOMIC DNA]</scope>
    <source>
        <strain evidence="2 3">NBRC 112902</strain>
    </source>
</reference>
<evidence type="ECO:0000313" key="3">
    <source>
        <dbReference type="Proteomes" id="UP000449846"/>
    </source>
</evidence>
<keyword evidence="1" id="KW-1133">Transmembrane helix</keyword>
<protein>
    <submittedName>
        <fullName evidence="2">Uncharacterized protein</fullName>
    </submittedName>
</protein>
<evidence type="ECO:0000256" key="1">
    <source>
        <dbReference type="SAM" id="Phobius"/>
    </source>
</evidence>
<name>A0A844HLW1_9RHOB</name>
<organism evidence="2 3">
    <name type="scientific">Paracoccus litorisediminis</name>
    <dbReference type="NCBI Taxonomy" id="2006130"/>
    <lineage>
        <taxon>Bacteria</taxon>
        <taxon>Pseudomonadati</taxon>
        <taxon>Pseudomonadota</taxon>
        <taxon>Alphaproteobacteria</taxon>
        <taxon>Rhodobacterales</taxon>
        <taxon>Paracoccaceae</taxon>
        <taxon>Paracoccus</taxon>
    </lineage>
</organism>
<evidence type="ECO:0000313" key="2">
    <source>
        <dbReference type="EMBL" id="MTH58741.1"/>
    </source>
</evidence>
<dbReference type="AlphaFoldDB" id="A0A844HLW1"/>
<gene>
    <name evidence="2" type="ORF">GL300_05900</name>
</gene>
<feature type="transmembrane region" description="Helical" evidence="1">
    <location>
        <begin position="7"/>
        <end position="26"/>
    </location>
</feature>
<keyword evidence="3" id="KW-1185">Reference proteome</keyword>